<dbReference type="Proteomes" id="UP001152888">
    <property type="component" value="Unassembled WGS sequence"/>
</dbReference>
<organism evidence="1 2">
    <name type="scientific">Acanthoscelides obtectus</name>
    <name type="common">Bean weevil</name>
    <name type="synonym">Bruchus obtectus</name>
    <dbReference type="NCBI Taxonomy" id="200917"/>
    <lineage>
        <taxon>Eukaryota</taxon>
        <taxon>Metazoa</taxon>
        <taxon>Ecdysozoa</taxon>
        <taxon>Arthropoda</taxon>
        <taxon>Hexapoda</taxon>
        <taxon>Insecta</taxon>
        <taxon>Pterygota</taxon>
        <taxon>Neoptera</taxon>
        <taxon>Endopterygota</taxon>
        <taxon>Coleoptera</taxon>
        <taxon>Polyphaga</taxon>
        <taxon>Cucujiformia</taxon>
        <taxon>Chrysomeloidea</taxon>
        <taxon>Chrysomelidae</taxon>
        <taxon>Bruchinae</taxon>
        <taxon>Bruchini</taxon>
        <taxon>Acanthoscelides</taxon>
    </lineage>
</organism>
<dbReference type="EMBL" id="CAKOFQ010007612">
    <property type="protein sequence ID" value="CAH2004949.1"/>
    <property type="molecule type" value="Genomic_DNA"/>
</dbReference>
<accession>A0A9P0M4P9</accession>
<reference evidence="1" key="1">
    <citation type="submission" date="2022-03" db="EMBL/GenBank/DDBJ databases">
        <authorList>
            <person name="Sayadi A."/>
        </authorList>
    </citation>
    <scope>NUCLEOTIDE SEQUENCE</scope>
</reference>
<proteinExistence type="predicted"/>
<protein>
    <submittedName>
        <fullName evidence="1">Uncharacterized protein</fullName>
    </submittedName>
</protein>
<name>A0A9P0M4P9_ACAOB</name>
<comment type="caution">
    <text evidence="1">The sequence shown here is derived from an EMBL/GenBank/DDBJ whole genome shotgun (WGS) entry which is preliminary data.</text>
</comment>
<sequence length="140" mass="15685">MKNWHQFGGVQGANLRTFGAKNGRPDAALASIGSCRRVHSNPCGECVANWFSKCPILGIDVFLIVPDRLSHSPSQQQYFLVCERSLAGQSLADLPQNLLPRIYAADHRWLFRLGGCCDRNVHEARETCFLFLHHFCSALE</sequence>
<keyword evidence="2" id="KW-1185">Reference proteome</keyword>
<gene>
    <name evidence="1" type="ORF">ACAOBT_LOCUS28250</name>
</gene>
<evidence type="ECO:0000313" key="2">
    <source>
        <dbReference type="Proteomes" id="UP001152888"/>
    </source>
</evidence>
<dbReference type="AlphaFoldDB" id="A0A9P0M4P9"/>
<evidence type="ECO:0000313" key="1">
    <source>
        <dbReference type="EMBL" id="CAH2004949.1"/>
    </source>
</evidence>